<evidence type="ECO:0000313" key="1">
    <source>
        <dbReference type="EMBL" id="VDK25800.1"/>
    </source>
</evidence>
<evidence type="ECO:0000313" key="2">
    <source>
        <dbReference type="Proteomes" id="UP000267096"/>
    </source>
</evidence>
<sequence length="77" mass="8607">MRLSRECPGYINWSDKYDVIMTRVLRSMNLDIGAERVQIGCGTTTFNLDTAAVWIAYMLGGHDDGLVLFVGDCSFIL</sequence>
<keyword evidence="2" id="KW-1185">Reference proteome</keyword>
<dbReference type="EMBL" id="UYRR01011195">
    <property type="protein sequence ID" value="VDK25800.1"/>
    <property type="molecule type" value="Genomic_DNA"/>
</dbReference>
<protein>
    <submittedName>
        <fullName evidence="3">2-hydroxyglutaryl-CoA dehydratase</fullName>
    </submittedName>
</protein>
<dbReference type="AlphaFoldDB" id="A0A0M3JDX0"/>
<evidence type="ECO:0000313" key="3">
    <source>
        <dbReference type="WBParaSite" id="ASIM_0000581101-mRNA-1"/>
    </source>
</evidence>
<proteinExistence type="predicted"/>
<reference evidence="3" key="1">
    <citation type="submission" date="2017-02" db="UniProtKB">
        <authorList>
            <consortium name="WormBaseParasite"/>
        </authorList>
    </citation>
    <scope>IDENTIFICATION</scope>
</reference>
<organism evidence="3">
    <name type="scientific">Anisakis simplex</name>
    <name type="common">Herring worm</name>
    <dbReference type="NCBI Taxonomy" id="6269"/>
    <lineage>
        <taxon>Eukaryota</taxon>
        <taxon>Metazoa</taxon>
        <taxon>Ecdysozoa</taxon>
        <taxon>Nematoda</taxon>
        <taxon>Chromadorea</taxon>
        <taxon>Rhabditida</taxon>
        <taxon>Spirurina</taxon>
        <taxon>Ascaridomorpha</taxon>
        <taxon>Ascaridoidea</taxon>
        <taxon>Anisakidae</taxon>
        <taxon>Anisakis</taxon>
        <taxon>Anisakis simplex complex</taxon>
    </lineage>
</organism>
<gene>
    <name evidence="1" type="ORF">ASIM_LOCUS5605</name>
</gene>
<dbReference type="WBParaSite" id="ASIM_0000581101-mRNA-1">
    <property type="protein sequence ID" value="ASIM_0000581101-mRNA-1"/>
    <property type="gene ID" value="ASIM_0000581101"/>
</dbReference>
<reference evidence="1 2" key="2">
    <citation type="submission" date="2018-11" db="EMBL/GenBank/DDBJ databases">
        <authorList>
            <consortium name="Pathogen Informatics"/>
        </authorList>
    </citation>
    <scope>NUCLEOTIDE SEQUENCE [LARGE SCALE GENOMIC DNA]</scope>
</reference>
<name>A0A0M3JDX0_ANISI</name>
<dbReference type="Proteomes" id="UP000267096">
    <property type="component" value="Unassembled WGS sequence"/>
</dbReference>
<accession>A0A0M3JDX0</accession>